<gene>
    <name evidence="1" type="ORF">CCAP1982_LOCUS7179</name>
</gene>
<evidence type="ECO:0000313" key="1">
    <source>
        <dbReference type="EMBL" id="CAD6998604.1"/>
    </source>
</evidence>
<keyword evidence="2" id="KW-1185">Reference proteome</keyword>
<comment type="caution">
    <text evidence="1">The sequence shown here is derived from an EMBL/GenBank/DDBJ whole genome shotgun (WGS) entry which is preliminary data.</text>
</comment>
<accession>A0A811UIE8</accession>
<dbReference type="OrthoDB" id="644067at2759"/>
<dbReference type="EMBL" id="CAJHJT010000012">
    <property type="protein sequence ID" value="CAD6998604.1"/>
    <property type="molecule type" value="Genomic_DNA"/>
</dbReference>
<reference evidence="1" key="1">
    <citation type="submission" date="2020-11" db="EMBL/GenBank/DDBJ databases">
        <authorList>
            <person name="Whitehead M."/>
        </authorList>
    </citation>
    <scope>NUCLEOTIDE SEQUENCE</scope>
    <source>
        <strain evidence="1">EGII</strain>
    </source>
</reference>
<sequence length="211" mass="23008">MELDSCDDGSYYDNFDKLMQQSDNYSLDDIDEILRSTDSHLDSSIDFNNLTPHNIRHFELPLEVDLHNSSTSGIQSDVSSVASQSKTYMEKSLNTDVENGTSEATYNGHGTIPALSIKEETVLTQYTPTIAVSMPLMVPVMPVNTITTNATASTTNLQQLQPLQQVQPISVLPGTFFPVKTIPLKTITQTSSNSKPAASIKIGPKLAPNVT</sequence>
<protein>
    <submittedName>
        <fullName evidence="1">(Mediterranean fruit fly) hypothetical protein</fullName>
    </submittedName>
</protein>
<dbReference type="Proteomes" id="UP000606786">
    <property type="component" value="Unassembled WGS sequence"/>
</dbReference>
<evidence type="ECO:0000313" key="2">
    <source>
        <dbReference type="Proteomes" id="UP000606786"/>
    </source>
</evidence>
<proteinExistence type="predicted"/>
<name>A0A811UIE8_CERCA</name>
<dbReference type="AlphaFoldDB" id="A0A811UIE8"/>
<organism evidence="1 2">
    <name type="scientific">Ceratitis capitata</name>
    <name type="common">Mediterranean fruit fly</name>
    <name type="synonym">Tephritis capitata</name>
    <dbReference type="NCBI Taxonomy" id="7213"/>
    <lineage>
        <taxon>Eukaryota</taxon>
        <taxon>Metazoa</taxon>
        <taxon>Ecdysozoa</taxon>
        <taxon>Arthropoda</taxon>
        <taxon>Hexapoda</taxon>
        <taxon>Insecta</taxon>
        <taxon>Pterygota</taxon>
        <taxon>Neoptera</taxon>
        <taxon>Endopterygota</taxon>
        <taxon>Diptera</taxon>
        <taxon>Brachycera</taxon>
        <taxon>Muscomorpha</taxon>
        <taxon>Tephritoidea</taxon>
        <taxon>Tephritidae</taxon>
        <taxon>Ceratitis</taxon>
        <taxon>Ceratitis</taxon>
    </lineage>
</organism>